<evidence type="ECO:0000256" key="6">
    <source>
        <dbReference type="ARBA" id="ARBA00022989"/>
    </source>
</evidence>
<feature type="transmembrane region" description="Helical" evidence="9">
    <location>
        <begin position="284"/>
        <end position="301"/>
    </location>
</feature>
<feature type="transmembrane region" description="Helical" evidence="9">
    <location>
        <begin position="421"/>
        <end position="444"/>
    </location>
</feature>
<accession>A0A4Q4KKU5</accession>
<evidence type="ECO:0000256" key="9">
    <source>
        <dbReference type="RuleBase" id="RU362011"/>
    </source>
</evidence>
<evidence type="ECO:0000256" key="2">
    <source>
        <dbReference type="ARBA" id="ARBA00009749"/>
    </source>
</evidence>
<dbReference type="GO" id="GO:0015095">
    <property type="term" value="F:magnesium ion transmembrane transporter activity"/>
    <property type="evidence" value="ECO:0007669"/>
    <property type="project" value="UniProtKB-UniRule"/>
</dbReference>
<dbReference type="PROSITE" id="PS51371">
    <property type="entry name" value="CBS"/>
    <property type="match status" value="1"/>
</dbReference>
<dbReference type="SUPFAM" id="SSF54631">
    <property type="entry name" value="CBS-domain pair"/>
    <property type="match status" value="1"/>
</dbReference>
<comment type="function">
    <text evidence="9">Acts as a magnesium transporter.</text>
</comment>
<dbReference type="Proteomes" id="UP000293952">
    <property type="component" value="Unassembled WGS sequence"/>
</dbReference>
<name>A0A4Q4KKU5_9FLAO</name>
<feature type="domain" description="CBS" evidence="10">
    <location>
        <begin position="200"/>
        <end position="256"/>
    </location>
</feature>
<keyword evidence="4 9" id="KW-0812">Transmembrane</keyword>
<comment type="subcellular location">
    <subcellularLocation>
        <location evidence="9">Cell membrane</location>
        <topology evidence="9">Multi-pass membrane protein</topology>
    </subcellularLocation>
    <subcellularLocation>
        <location evidence="1">Membrane</location>
        <topology evidence="1">Multi-pass membrane protein</topology>
    </subcellularLocation>
</comment>
<evidence type="ECO:0000256" key="8">
    <source>
        <dbReference type="PROSITE-ProRule" id="PRU00703"/>
    </source>
</evidence>
<evidence type="ECO:0000256" key="7">
    <source>
        <dbReference type="ARBA" id="ARBA00023136"/>
    </source>
</evidence>
<dbReference type="SUPFAM" id="SSF158791">
    <property type="entry name" value="MgtE N-terminal domain-like"/>
    <property type="match status" value="1"/>
</dbReference>
<dbReference type="CDD" id="cd04606">
    <property type="entry name" value="CBS_pair_Mg_transporter"/>
    <property type="match status" value="1"/>
</dbReference>
<gene>
    <name evidence="11" type="primary">mgtE</name>
    <name evidence="11" type="ORF">ERX46_14275</name>
</gene>
<feature type="transmembrane region" description="Helical" evidence="9">
    <location>
        <begin position="358"/>
        <end position="378"/>
    </location>
</feature>
<dbReference type="SUPFAM" id="SSF161093">
    <property type="entry name" value="MgtE membrane domain-like"/>
    <property type="match status" value="1"/>
</dbReference>
<sequence length="446" mass="50028">MNEIKSALIPLIENQEWKKLKSQVEKLEPYDVAELFEELSERDKIIVFRLLNNEQTKDVFKMLSHEKQQEIIDGLAENANKITRLLNDIEPDDRTAFLAELPGEVAQKLIQQLSPEQRAITNQLLGYPKDSIGRLMTTEYVAVRPEFTVEETFQHIRKFGHDSETLNVIYVVDENWKLIDDLRIKELILADPNQIVDDLINHNFKALKATDDQEEAIKKFKNYDRVALPVLSEEGVLIGIVTFDDIMDIADNESSEDFHKFGAIRSAISNPLKARVFELYKNRVVWLLALVFMNLFSGAALESFENVIQSVVALVFFLPLLIDSGGNAGSQTATLMIRSLAMGDVKISDWYKLIGKELVVSLFLGVTMAAGVSLVASFRAPEVIGVVAITMVLTVLMGSIVGLLLPFIFTKLKLDPATASAPLITSIADISGVLIYFSIASWWFGF</sequence>
<keyword evidence="12" id="KW-1185">Reference proteome</keyword>
<evidence type="ECO:0000313" key="12">
    <source>
        <dbReference type="Proteomes" id="UP000293952"/>
    </source>
</evidence>
<feature type="transmembrane region" description="Helical" evidence="9">
    <location>
        <begin position="384"/>
        <end position="409"/>
    </location>
</feature>
<evidence type="ECO:0000256" key="4">
    <source>
        <dbReference type="ARBA" id="ARBA00022692"/>
    </source>
</evidence>
<reference evidence="11 12" key="1">
    <citation type="submission" date="2019-02" db="EMBL/GenBank/DDBJ databases">
        <title>Genome sequence of the sea-ice species Brumimicrobium glaciale.</title>
        <authorList>
            <person name="Bowman J.P."/>
        </authorList>
    </citation>
    <scope>NUCLEOTIDE SEQUENCE [LARGE SCALE GENOMIC DNA]</scope>
    <source>
        <strain evidence="11 12">IC156</strain>
    </source>
</reference>
<evidence type="ECO:0000259" key="10">
    <source>
        <dbReference type="PROSITE" id="PS51371"/>
    </source>
</evidence>
<dbReference type="Pfam" id="PF01769">
    <property type="entry name" value="MgtE"/>
    <property type="match status" value="1"/>
</dbReference>
<dbReference type="InterPro" id="IPR006667">
    <property type="entry name" value="SLC41_membr_dom"/>
</dbReference>
<keyword evidence="7 9" id="KW-0472">Membrane</keyword>
<dbReference type="InterPro" id="IPR038076">
    <property type="entry name" value="MgtE_N_sf"/>
</dbReference>
<keyword evidence="9" id="KW-1003">Cell membrane</keyword>
<proteinExistence type="inferred from homology"/>
<evidence type="ECO:0000256" key="1">
    <source>
        <dbReference type="ARBA" id="ARBA00004141"/>
    </source>
</evidence>
<dbReference type="Gene3D" id="1.25.60.10">
    <property type="entry name" value="MgtE N-terminal domain-like"/>
    <property type="match status" value="1"/>
</dbReference>
<keyword evidence="3 9" id="KW-0813">Transport</keyword>
<dbReference type="NCBIfam" id="TIGR00400">
    <property type="entry name" value="mgtE"/>
    <property type="match status" value="1"/>
</dbReference>
<comment type="similarity">
    <text evidence="2 9">Belongs to the SLC41A transporter family.</text>
</comment>
<dbReference type="AlphaFoldDB" id="A0A4Q4KKU5"/>
<dbReference type="PANTHER" id="PTHR43773">
    <property type="entry name" value="MAGNESIUM TRANSPORTER MGTE"/>
    <property type="match status" value="1"/>
</dbReference>
<comment type="caution">
    <text evidence="11">The sequence shown here is derived from an EMBL/GenBank/DDBJ whole genome shotgun (WGS) entry which is preliminary data.</text>
</comment>
<dbReference type="InterPro" id="IPR036739">
    <property type="entry name" value="SLC41_membr_dom_sf"/>
</dbReference>
<dbReference type="InterPro" id="IPR046342">
    <property type="entry name" value="CBS_dom_sf"/>
</dbReference>
<comment type="subunit">
    <text evidence="9">Homodimer.</text>
</comment>
<feature type="transmembrane region" description="Helical" evidence="9">
    <location>
        <begin position="307"/>
        <end position="337"/>
    </location>
</feature>
<dbReference type="Pfam" id="PF00571">
    <property type="entry name" value="CBS"/>
    <property type="match status" value="2"/>
</dbReference>
<dbReference type="InterPro" id="IPR006668">
    <property type="entry name" value="Mg_transptr_MgtE_intracell_dom"/>
</dbReference>
<dbReference type="PANTHER" id="PTHR43773:SF1">
    <property type="entry name" value="MAGNESIUM TRANSPORTER MGTE"/>
    <property type="match status" value="1"/>
</dbReference>
<dbReference type="SMART" id="SM00116">
    <property type="entry name" value="CBS"/>
    <property type="match status" value="1"/>
</dbReference>
<evidence type="ECO:0000313" key="11">
    <source>
        <dbReference type="EMBL" id="RYM32439.1"/>
    </source>
</evidence>
<organism evidence="11 12">
    <name type="scientific">Brumimicrobium glaciale</name>
    <dbReference type="NCBI Taxonomy" id="200475"/>
    <lineage>
        <taxon>Bacteria</taxon>
        <taxon>Pseudomonadati</taxon>
        <taxon>Bacteroidota</taxon>
        <taxon>Flavobacteriia</taxon>
        <taxon>Flavobacteriales</taxon>
        <taxon>Crocinitomicaceae</taxon>
        <taxon>Brumimicrobium</taxon>
    </lineage>
</organism>
<dbReference type="Pfam" id="PF03448">
    <property type="entry name" value="MgtE_N"/>
    <property type="match status" value="1"/>
</dbReference>
<dbReference type="GO" id="GO:0005886">
    <property type="term" value="C:plasma membrane"/>
    <property type="evidence" value="ECO:0007669"/>
    <property type="project" value="UniProtKB-SubCell"/>
</dbReference>
<keyword evidence="9" id="KW-0479">Metal-binding</keyword>
<dbReference type="RefSeq" id="WP_130094547.1">
    <property type="nucleotide sequence ID" value="NZ_SETE01000006.1"/>
</dbReference>
<keyword evidence="8" id="KW-0129">CBS domain</keyword>
<dbReference type="Gene3D" id="1.10.357.20">
    <property type="entry name" value="SLC41 divalent cation transporters, integral membrane domain"/>
    <property type="match status" value="1"/>
</dbReference>
<dbReference type="InterPro" id="IPR000644">
    <property type="entry name" value="CBS_dom"/>
</dbReference>
<keyword evidence="5 9" id="KW-0460">Magnesium</keyword>
<dbReference type="EMBL" id="SETE01000006">
    <property type="protein sequence ID" value="RYM32439.1"/>
    <property type="molecule type" value="Genomic_DNA"/>
</dbReference>
<keyword evidence="6 9" id="KW-1133">Transmembrane helix</keyword>
<dbReference type="OrthoDB" id="9790355at2"/>
<dbReference type="InterPro" id="IPR006669">
    <property type="entry name" value="MgtE_transporter"/>
</dbReference>
<dbReference type="GO" id="GO:0046872">
    <property type="term" value="F:metal ion binding"/>
    <property type="evidence" value="ECO:0007669"/>
    <property type="project" value="UniProtKB-KW"/>
</dbReference>
<evidence type="ECO:0000256" key="5">
    <source>
        <dbReference type="ARBA" id="ARBA00022842"/>
    </source>
</evidence>
<dbReference type="Gene3D" id="3.10.580.10">
    <property type="entry name" value="CBS-domain"/>
    <property type="match status" value="1"/>
</dbReference>
<protein>
    <recommendedName>
        <fullName evidence="9">Magnesium transporter MgtE</fullName>
    </recommendedName>
</protein>
<dbReference type="SMART" id="SM00924">
    <property type="entry name" value="MgtE_N"/>
    <property type="match status" value="1"/>
</dbReference>
<evidence type="ECO:0000256" key="3">
    <source>
        <dbReference type="ARBA" id="ARBA00022448"/>
    </source>
</evidence>